<protein>
    <submittedName>
        <fullName evidence="1">Uncharacterized protein</fullName>
    </submittedName>
</protein>
<dbReference type="EMBL" id="BPLQ01001834">
    <property type="protein sequence ID" value="GIX85891.1"/>
    <property type="molecule type" value="Genomic_DNA"/>
</dbReference>
<evidence type="ECO:0000313" key="1">
    <source>
        <dbReference type="EMBL" id="GIX85891.1"/>
    </source>
</evidence>
<sequence length="84" mass="9906">MYIEYYETVAKQKDLKTQFSKSCDTNPHWQKSFNSSRLIPKTAPSERRFRHLKLPENIPLPGELFTPKQFHSPKLLVLIPTHPK</sequence>
<proteinExistence type="predicted"/>
<comment type="caution">
    <text evidence="1">The sequence shown here is derived from an EMBL/GenBank/DDBJ whole genome shotgun (WGS) entry which is preliminary data.</text>
</comment>
<accession>A0AAV4NM94</accession>
<dbReference type="Proteomes" id="UP001054837">
    <property type="component" value="Unassembled WGS sequence"/>
</dbReference>
<reference evidence="1 2" key="1">
    <citation type="submission" date="2021-06" db="EMBL/GenBank/DDBJ databases">
        <title>Caerostris darwini draft genome.</title>
        <authorList>
            <person name="Kono N."/>
            <person name="Arakawa K."/>
        </authorList>
    </citation>
    <scope>NUCLEOTIDE SEQUENCE [LARGE SCALE GENOMIC DNA]</scope>
</reference>
<dbReference type="AlphaFoldDB" id="A0AAV4NM94"/>
<organism evidence="1 2">
    <name type="scientific">Caerostris darwini</name>
    <dbReference type="NCBI Taxonomy" id="1538125"/>
    <lineage>
        <taxon>Eukaryota</taxon>
        <taxon>Metazoa</taxon>
        <taxon>Ecdysozoa</taxon>
        <taxon>Arthropoda</taxon>
        <taxon>Chelicerata</taxon>
        <taxon>Arachnida</taxon>
        <taxon>Araneae</taxon>
        <taxon>Araneomorphae</taxon>
        <taxon>Entelegynae</taxon>
        <taxon>Araneoidea</taxon>
        <taxon>Araneidae</taxon>
        <taxon>Caerostris</taxon>
    </lineage>
</organism>
<keyword evidence="2" id="KW-1185">Reference proteome</keyword>
<name>A0AAV4NM94_9ARAC</name>
<evidence type="ECO:0000313" key="2">
    <source>
        <dbReference type="Proteomes" id="UP001054837"/>
    </source>
</evidence>
<gene>
    <name evidence="1" type="ORF">CDAR_103801</name>
</gene>